<evidence type="ECO:0000313" key="3">
    <source>
        <dbReference type="Proteomes" id="UP000249464"/>
    </source>
</evidence>
<sequence length="61" mass="6923">MFDWFNRKTQQVVEAVNTTWKFVEKPSTLLVLILAQLYIGGFYYLGMRAAASTPYGAFLVG</sequence>
<name>A0A2X0MFB4_9BASI</name>
<protein>
    <submittedName>
        <fullName evidence="2">BQ5605_C037g11583 protein</fullName>
    </submittedName>
</protein>
<dbReference type="AlphaFoldDB" id="A0A2X0MFB4"/>
<feature type="transmembrane region" description="Helical" evidence="1">
    <location>
        <begin position="27"/>
        <end position="45"/>
    </location>
</feature>
<dbReference type="EMBL" id="FQNC01000062">
    <property type="protein sequence ID" value="SGY93311.1"/>
    <property type="molecule type" value="Genomic_DNA"/>
</dbReference>
<reference evidence="2 3" key="1">
    <citation type="submission" date="2016-11" db="EMBL/GenBank/DDBJ databases">
        <authorList>
            <person name="Jaros S."/>
            <person name="Januszkiewicz K."/>
            <person name="Wedrychowicz H."/>
        </authorList>
    </citation>
    <scope>NUCLEOTIDE SEQUENCE [LARGE SCALE GENOMIC DNA]</scope>
</reference>
<organism evidence="2 3">
    <name type="scientific">Microbotryum silenes-dioicae</name>
    <dbReference type="NCBI Taxonomy" id="796604"/>
    <lineage>
        <taxon>Eukaryota</taxon>
        <taxon>Fungi</taxon>
        <taxon>Dikarya</taxon>
        <taxon>Basidiomycota</taxon>
        <taxon>Pucciniomycotina</taxon>
        <taxon>Microbotryomycetes</taxon>
        <taxon>Microbotryales</taxon>
        <taxon>Microbotryaceae</taxon>
        <taxon>Microbotryum</taxon>
    </lineage>
</organism>
<proteinExistence type="predicted"/>
<keyword evidence="1" id="KW-0472">Membrane</keyword>
<keyword evidence="3" id="KW-1185">Reference proteome</keyword>
<evidence type="ECO:0000256" key="1">
    <source>
        <dbReference type="SAM" id="Phobius"/>
    </source>
</evidence>
<dbReference type="Proteomes" id="UP000249464">
    <property type="component" value="Unassembled WGS sequence"/>
</dbReference>
<keyword evidence="1" id="KW-0812">Transmembrane</keyword>
<accession>A0A2X0MFB4</accession>
<keyword evidence="1" id="KW-1133">Transmembrane helix</keyword>
<evidence type="ECO:0000313" key="2">
    <source>
        <dbReference type="EMBL" id="SGY93311.1"/>
    </source>
</evidence>
<gene>
    <name evidence="2" type="primary">BQ5605_C037g11583</name>
    <name evidence="2" type="ORF">BQ5605_C037G11583</name>
</gene>